<name>A0ABT6JP88_9GAMM</name>
<protein>
    <submittedName>
        <fullName evidence="2">Uncharacterized protein</fullName>
    </submittedName>
</protein>
<dbReference type="Proteomes" id="UP001156873">
    <property type="component" value="Unassembled WGS sequence"/>
</dbReference>
<sequence length="125" mass="12905">MAPISPGPRSASPSPALQRLVALLRGDDIDAALDAGLMEIAADALHALDTESRQLVLANRQRLRAAWAARERYGARADRLARRAAEREARRSPPTQGPSGAPAGPSLPAAAAAALTRAKARAGGA</sequence>
<dbReference type="EMBL" id="JARXRO010000006">
    <property type="protein sequence ID" value="MDH5832457.1"/>
    <property type="molecule type" value="Genomic_DNA"/>
</dbReference>
<feature type="region of interest" description="Disordered" evidence="1">
    <location>
        <begin position="78"/>
        <end position="125"/>
    </location>
</feature>
<reference evidence="2 3" key="1">
    <citation type="submission" date="2023-04" db="EMBL/GenBank/DDBJ databases">
        <title>Luteimonas sp. M1R5S59.</title>
        <authorList>
            <person name="Sun J.-Q."/>
        </authorList>
    </citation>
    <scope>NUCLEOTIDE SEQUENCE [LARGE SCALE GENOMIC DNA]</scope>
    <source>
        <strain evidence="2 3">M1R5S59</strain>
    </source>
</reference>
<proteinExistence type="predicted"/>
<accession>A0ABT6JP88</accession>
<dbReference type="RefSeq" id="WP_280576643.1">
    <property type="nucleotide sequence ID" value="NZ_JARXRO010000006.1"/>
</dbReference>
<evidence type="ECO:0000256" key="1">
    <source>
        <dbReference type="SAM" id="MobiDB-lite"/>
    </source>
</evidence>
<organism evidence="2 3">
    <name type="scientific">Luteimonas kalidii</name>
    <dbReference type="NCBI Taxonomy" id="3042025"/>
    <lineage>
        <taxon>Bacteria</taxon>
        <taxon>Pseudomonadati</taxon>
        <taxon>Pseudomonadota</taxon>
        <taxon>Gammaproteobacteria</taxon>
        <taxon>Lysobacterales</taxon>
        <taxon>Lysobacteraceae</taxon>
        <taxon>Luteimonas</taxon>
    </lineage>
</organism>
<evidence type="ECO:0000313" key="2">
    <source>
        <dbReference type="EMBL" id="MDH5832457.1"/>
    </source>
</evidence>
<gene>
    <name evidence="2" type="ORF">QFW81_00730</name>
</gene>
<feature type="compositionally biased region" description="Basic and acidic residues" evidence="1">
    <location>
        <begin position="78"/>
        <end position="91"/>
    </location>
</feature>
<comment type="caution">
    <text evidence="2">The sequence shown here is derived from an EMBL/GenBank/DDBJ whole genome shotgun (WGS) entry which is preliminary data.</text>
</comment>
<keyword evidence="3" id="KW-1185">Reference proteome</keyword>
<evidence type="ECO:0000313" key="3">
    <source>
        <dbReference type="Proteomes" id="UP001156873"/>
    </source>
</evidence>
<feature type="compositionally biased region" description="Low complexity" evidence="1">
    <location>
        <begin position="93"/>
        <end position="117"/>
    </location>
</feature>